<comment type="caution">
    <text evidence="1">The sequence shown here is derived from an EMBL/GenBank/DDBJ whole genome shotgun (WGS) entry which is preliminary data.</text>
</comment>
<dbReference type="EMBL" id="JANJYI010000007">
    <property type="protein sequence ID" value="KAK2641270.1"/>
    <property type="molecule type" value="Genomic_DNA"/>
</dbReference>
<dbReference type="Proteomes" id="UP001280121">
    <property type="component" value="Unassembled WGS sequence"/>
</dbReference>
<proteinExistence type="predicted"/>
<evidence type="ECO:0000313" key="2">
    <source>
        <dbReference type="Proteomes" id="UP001280121"/>
    </source>
</evidence>
<sequence length="84" mass="9736">SIGPFHHGRKELKAMEEYKLRYSKQFLQRTQMFEALHCETNHVNDYAMFFSLLVSSAKDTELLIQNGIIENTGSVHASTIYQEL</sequence>
<gene>
    <name evidence="1" type="ORF">Ddye_023033</name>
</gene>
<organism evidence="1 2">
    <name type="scientific">Dipteronia dyeriana</name>
    <dbReference type="NCBI Taxonomy" id="168575"/>
    <lineage>
        <taxon>Eukaryota</taxon>
        <taxon>Viridiplantae</taxon>
        <taxon>Streptophyta</taxon>
        <taxon>Embryophyta</taxon>
        <taxon>Tracheophyta</taxon>
        <taxon>Spermatophyta</taxon>
        <taxon>Magnoliopsida</taxon>
        <taxon>eudicotyledons</taxon>
        <taxon>Gunneridae</taxon>
        <taxon>Pentapetalae</taxon>
        <taxon>rosids</taxon>
        <taxon>malvids</taxon>
        <taxon>Sapindales</taxon>
        <taxon>Sapindaceae</taxon>
        <taxon>Hippocastanoideae</taxon>
        <taxon>Acereae</taxon>
        <taxon>Dipteronia</taxon>
    </lineage>
</organism>
<dbReference type="AlphaFoldDB" id="A0AAD9TS56"/>
<accession>A0AAD9TS56</accession>
<dbReference type="InterPro" id="IPR004158">
    <property type="entry name" value="DUF247_pln"/>
</dbReference>
<evidence type="ECO:0000313" key="1">
    <source>
        <dbReference type="EMBL" id="KAK2641270.1"/>
    </source>
</evidence>
<protein>
    <submittedName>
        <fullName evidence="1">Uncharacterized protein</fullName>
    </submittedName>
</protein>
<dbReference type="PANTHER" id="PTHR31170:SF25">
    <property type="entry name" value="BNAA09G04570D PROTEIN"/>
    <property type="match status" value="1"/>
</dbReference>
<feature type="non-terminal residue" evidence="1">
    <location>
        <position position="1"/>
    </location>
</feature>
<name>A0AAD9TS56_9ROSI</name>
<keyword evidence="2" id="KW-1185">Reference proteome</keyword>
<reference evidence="1" key="1">
    <citation type="journal article" date="2023" name="Plant J.">
        <title>Genome sequences and population genomics provide insights into the demographic history, inbreeding, and mutation load of two 'living fossil' tree species of Dipteronia.</title>
        <authorList>
            <person name="Feng Y."/>
            <person name="Comes H.P."/>
            <person name="Chen J."/>
            <person name="Zhu S."/>
            <person name="Lu R."/>
            <person name="Zhang X."/>
            <person name="Li P."/>
            <person name="Qiu J."/>
            <person name="Olsen K.M."/>
            <person name="Qiu Y."/>
        </authorList>
    </citation>
    <scope>NUCLEOTIDE SEQUENCE</scope>
    <source>
        <strain evidence="1">KIB01</strain>
    </source>
</reference>
<dbReference type="Pfam" id="PF03140">
    <property type="entry name" value="DUF247"/>
    <property type="match status" value="2"/>
</dbReference>
<dbReference type="PANTHER" id="PTHR31170">
    <property type="entry name" value="BNAC04G53230D PROTEIN"/>
    <property type="match status" value="1"/>
</dbReference>
<feature type="non-terminal residue" evidence="1">
    <location>
        <position position="84"/>
    </location>
</feature>